<dbReference type="NCBIfam" id="TIGR03710">
    <property type="entry name" value="OAFO_sf"/>
    <property type="match status" value="1"/>
</dbReference>
<evidence type="ECO:0000313" key="18">
    <source>
        <dbReference type="Proteomes" id="UP000195607"/>
    </source>
</evidence>
<evidence type="ECO:0000256" key="5">
    <source>
        <dbReference type="ARBA" id="ARBA00048893"/>
    </source>
</evidence>
<dbReference type="GO" id="GO:0047553">
    <property type="term" value="F:2-oxoglutarate synthase activity"/>
    <property type="evidence" value="ECO:0007669"/>
    <property type="project" value="UniProtKB-EC"/>
</dbReference>
<comment type="subunit">
    <text evidence="1">Heterodimer composed of an alpha and a beta subunit.</text>
</comment>
<dbReference type="EC" id="1.2.7.11" evidence="2"/>
<dbReference type="Gene3D" id="3.40.50.970">
    <property type="match status" value="1"/>
</dbReference>
<dbReference type="EMBL" id="LT719092">
    <property type="protein sequence ID" value="SJK85177.1"/>
    <property type="molecule type" value="Genomic_DNA"/>
</dbReference>
<dbReference type="PANTHER" id="PTHR32154">
    <property type="entry name" value="PYRUVATE-FLAVODOXIN OXIDOREDUCTASE-RELATED"/>
    <property type="match status" value="1"/>
</dbReference>
<dbReference type="SUPFAM" id="SSF52922">
    <property type="entry name" value="TK C-terminal domain-like"/>
    <property type="match status" value="1"/>
</dbReference>
<feature type="domain" description="Pyruvate:ferredoxin oxidoreductase core" evidence="14">
    <location>
        <begin position="517"/>
        <end position="611"/>
    </location>
</feature>
<dbReference type="CDD" id="cd07034">
    <property type="entry name" value="TPP_PYR_PFOR_IOR-alpha_like"/>
    <property type="match status" value="1"/>
</dbReference>
<evidence type="ECO:0000259" key="14">
    <source>
        <dbReference type="Pfam" id="PF17147"/>
    </source>
</evidence>
<keyword evidence="17" id="KW-1185">Reference proteome</keyword>
<evidence type="ECO:0000313" key="16">
    <source>
        <dbReference type="EMBL" id="SJK85177.1"/>
    </source>
</evidence>
<feature type="domain" description="Pyruvate flavodoxin/ferredoxin oxidoreductase pyrimidine binding" evidence="13">
    <location>
        <begin position="246"/>
        <end position="489"/>
    </location>
</feature>
<dbReference type="GeneID" id="41588624"/>
<dbReference type="InterPro" id="IPR050722">
    <property type="entry name" value="Pyruvate:ferred/Flavod_OxRd"/>
</dbReference>
<evidence type="ECO:0000313" key="17">
    <source>
        <dbReference type="Proteomes" id="UP000187822"/>
    </source>
</evidence>
<keyword evidence="3" id="KW-0560">Oxidoreductase</keyword>
<dbReference type="RefSeq" id="WP_021788903.1">
    <property type="nucleotide sequence ID" value="NZ_LT671858.1"/>
</dbReference>
<proteinExistence type="predicted"/>
<dbReference type="InterPro" id="IPR009014">
    <property type="entry name" value="Transketo_C/PFOR_II"/>
</dbReference>
<accession>A0A1N5VI61</accession>
<dbReference type="InterPro" id="IPR002880">
    <property type="entry name" value="Pyrv_Fd/Flavodoxin_OxRdtase_N"/>
</dbReference>
<dbReference type="Gene3D" id="3.40.50.920">
    <property type="match status" value="1"/>
</dbReference>
<evidence type="ECO:0000259" key="12">
    <source>
        <dbReference type="Pfam" id="PF01558"/>
    </source>
</evidence>
<dbReference type="EC" id="1.2.7.3" evidence="8"/>
<comment type="catalytic activity">
    <reaction evidence="5">
        <text>a 2-oxocarboxylate + 2 oxidized [2Fe-2S]-[ferredoxin] + CoA = an acyl-CoA + 2 reduced [2Fe-2S]-[ferredoxin] + CO2 + H(+)</text>
        <dbReference type="Rhea" id="RHEA:42316"/>
        <dbReference type="Rhea" id="RHEA-COMP:10000"/>
        <dbReference type="Rhea" id="RHEA-COMP:10001"/>
        <dbReference type="ChEBI" id="CHEBI:15378"/>
        <dbReference type="ChEBI" id="CHEBI:16526"/>
        <dbReference type="ChEBI" id="CHEBI:33737"/>
        <dbReference type="ChEBI" id="CHEBI:33738"/>
        <dbReference type="ChEBI" id="CHEBI:35179"/>
        <dbReference type="ChEBI" id="CHEBI:57287"/>
        <dbReference type="ChEBI" id="CHEBI:58342"/>
        <dbReference type="EC" id="1.2.7.11"/>
    </reaction>
</comment>
<dbReference type="KEGG" id="cdiv:CPM_1378"/>
<dbReference type="Proteomes" id="UP000195607">
    <property type="component" value="Chromosome I"/>
</dbReference>
<evidence type="ECO:0000256" key="6">
    <source>
        <dbReference type="ARBA" id="ARBA00052359"/>
    </source>
</evidence>
<dbReference type="GO" id="GO:0019164">
    <property type="term" value="F:pyruvate synthase activity"/>
    <property type="evidence" value="ECO:0007669"/>
    <property type="project" value="UniProtKB-ARBA"/>
</dbReference>
<dbReference type="OrthoDB" id="31112at2157"/>
<feature type="domain" description="Pyruvate/ketoisovalerate oxidoreductase catalytic" evidence="12">
    <location>
        <begin position="15"/>
        <end position="213"/>
    </location>
</feature>
<dbReference type="InterPro" id="IPR053400">
    <property type="entry name" value="2-oxoacid_Fdx_oxidoreductase"/>
</dbReference>
<dbReference type="SUPFAM" id="SSF53323">
    <property type="entry name" value="Pyruvate-ferredoxin oxidoreductase, PFOR, domain III"/>
    <property type="match status" value="1"/>
</dbReference>
<name>A0A1N5VI61_9ARCH</name>
<reference evidence="17" key="2">
    <citation type="submission" date="2016-06" db="EMBL/GenBank/DDBJ databases">
        <authorList>
            <person name="Toshchakov V.S."/>
        </authorList>
    </citation>
    <scope>NUCLEOTIDE SEQUENCE [LARGE SCALE GENOMIC DNA]</scope>
    <source>
        <strain>PM4 (JCM 30641</strain>
        <strain evidence="17">\VKM B-2940)</strain>
    </source>
</reference>
<evidence type="ECO:0000256" key="3">
    <source>
        <dbReference type="ARBA" id="ARBA00023002"/>
    </source>
</evidence>
<organism evidence="15 18">
    <name type="scientific">Cuniculiplasma divulgatum</name>
    <dbReference type="NCBI Taxonomy" id="1673428"/>
    <lineage>
        <taxon>Archaea</taxon>
        <taxon>Methanobacteriati</taxon>
        <taxon>Thermoplasmatota</taxon>
        <taxon>Thermoplasmata</taxon>
        <taxon>Thermoplasmatales</taxon>
        <taxon>Cuniculiplasmataceae</taxon>
        <taxon>Cuniculiplasma</taxon>
    </lineage>
</organism>
<comment type="catalytic activity">
    <reaction evidence="6">
        <text>2 oxidized [2Fe-2S]-[ferredoxin] + 2-oxoglutarate + CoA = succinyl-CoA + 2 reduced [2Fe-2S]-[ferredoxin] + CO2 + H(+)</text>
        <dbReference type="Rhea" id="RHEA:17297"/>
        <dbReference type="Rhea" id="RHEA-COMP:10000"/>
        <dbReference type="Rhea" id="RHEA-COMP:10001"/>
        <dbReference type="ChEBI" id="CHEBI:15378"/>
        <dbReference type="ChEBI" id="CHEBI:16526"/>
        <dbReference type="ChEBI" id="CHEBI:16810"/>
        <dbReference type="ChEBI" id="CHEBI:33737"/>
        <dbReference type="ChEBI" id="CHEBI:33738"/>
        <dbReference type="ChEBI" id="CHEBI:57287"/>
        <dbReference type="ChEBI" id="CHEBI:57292"/>
        <dbReference type="EC" id="1.2.7.3"/>
    </reaction>
</comment>
<reference evidence="16" key="3">
    <citation type="submission" date="2016-06" db="EMBL/GenBank/DDBJ databases">
        <authorList>
            <person name="Olsen C.W."/>
            <person name="Carey S."/>
            <person name="Hinshaw L."/>
            <person name="Karasin A.I."/>
        </authorList>
    </citation>
    <scope>NUCLEOTIDE SEQUENCE [LARGE SCALE GENOMIC DNA]</scope>
    <source>
        <strain evidence="16">PM4</strain>
    </source>
</reference>
<protein>
    <recommendedName>
        <fullName evidence="9">2-oxoglutarate synthase subunit KorA</fullName>
        <ecNumber evidence="2">1.2.7.11</ecNumber>
        <ecNumber evidence="8">1.2.7.3</ecNumber>
    </recommendedName>
    <alternativeName>
        <fullName evidence="11">2-ketoglutarate oxidoreductase alpha chain</fullName>
    </alternativeName>
    <alternativeName>
        <fullName evidence="10">2-oxoglutarate-ferredoxin oxidoreductase subunit alpha</fullName>
    </alternativeName>
</protein>
<dbReference type="GO" id="GO:0018491">
    <property type="term" value="F:2-oxobutyrate synthase activity"/>
    <property type="evidence" value="ECO:0007669"/>
    <property type="project" value="UniProtKB-ARBA"/>
</dbReference>
<dbReference type="Proteomes" id="UP000187822">
    <property type="component" value="Chromosome I"/>
</dbReference>
<dbReference type="InterPro" id="IPR022367">
    <property type="entry name" value="2-oxoacid/accept_OxRdtase_asu"/>
</dbReference>
<dbReference type="Pfam" id="PF17147">
    <property type="entry name" value="PFOR_II"/>
    <property type="match status" value="1"/>
</dbReference>
<dbReference type="InterPro" id="IPR002869">
    <property type="entry name" value="Pyrv_flavodox_OxRed_cen"/>
</dbReference>
<dbReference type="STRING" id="1673428.CPM_1378"/>
<evidence type="ECO:0000256" key="9">
    <source>
        <dbReference type="ARBA" id="ARBA00071398"/>
    </source>
</evidence>
<dbReference type="GO" id="GO:0006979">
    <property type="term" value="P:response to oxidative stress"/>
    <property type="evidence" value="ECO:0007669"/>
    <property type="project" value="TreeGrafter"/>
</dbReference>
<dbReference type="EMBL" id="LT671858">
    <property type="protein sequence ID" value="SIM72386.1"/>
    <property type="molecule type" value="Genomic_DNA"/>
</dbReference>
<reference evidence="15 18" key="1">
    <citation type="submission" date="2016-04" db="EMBL/GenBank/DDBJ databases">
        <authorList>
            <person name="Evans L.H."/>
            <person name="Alamgir A."/>
            <person name="Owens N."/>
            <person name="Weber N.D."/>
            <person name="Virtaneva K."/>
            <person name="Barbian K."/>
            <person name="Babar A."/>
            <person name="Rosenke K."/>
        </authorList>
    </citation>
    <scope>NUCLEOTIDE SEQUENCE [LARGE SCALE GENOMIC DNA]</scope>
    <source>
        <strain evidence="15">S5</strain>
        <strain evidence="18">S5(T) (JCM 30642 \VKM B-2941)</strain>
    </source>
</reference>
<dbReference type="InterPro" id="IPR033412">
    <property type="entry name" value="PFOR_II"/>
</dbReference>
<dbReference type="Pfam" id="PF01558">
    <property type="entry name" value="POR"/>
    <property type="match status" value="1"/>
</dbReference>
<dbReference type="NCBIfam" id="NF041170">
    <property type="entry name" value="Oxoac_fdxalpha_Archa"/>
    <property type="match status" value="1"/>
</dbReference>
<evidence type="ECO:0000256" key="8">
    <source>
        <dbReference type="ARBA" id="ARBA00066947"/>
    </source>
</evidence>
<evidence type="ECO:0000256" key="1">
    <source>
        <dbReference type="ARBA" id="ARBA00011631"/>
    </source>
</evidence>
<sequence>MTKVDINITVGGPQGGGIDTSSNMISRAFAQSGYYVFGVREYHSNIKGRHSYTHVRIKAERPRSLKYPVDFLVALDPDSIFEHLEDVGQGTKIIYDNAIEKAELSQARMIMRDTAKKIQETLTDDNFPNTIAGAISWMKSRGAIPIPVPFNSVVQKAISGGVPSRYFNTLGAALTLAISGVNIKHMNDSIKIVFAGKDSIIEENIAVVKAAYDYCSENKLAGETLPDLEHPKRFMLTGNDGAAIGKMMGGLRLQTYYPITPASDESTIMEEHNYIKWIDTEAAKLKEGGIVVVQTEDEIAAITMAIGAALTGTRTSTATSGPGFSLMAEGFSFAGTDEVPLVVTLYQRGGPSTGLPTRNGQSDLLFAMNTGHGEFPRIVLASGDVEECIYDSMNALNYAQRYQMPVIHLIDKNLANTSDFITHIDGKKVPVNAMKFDVHGLDFKRYNLDTKNGISNLGAFGKDIFWMTGDEHDELGHVTEDSEVRDKMMVKRFTKLQTADSEIPMEDKAVLYGDKNADVTFVTWGSQKGPILDVIDLLAEEGIKANLLYVKMFIPFPANFVKDILSKAKIVIDVESNFLGQLAEVVMAKTGIKIENRILKYNGRHMTEDEILSASREIINNKETKVEKVLKHGA</sequence>
<evidence type="ECO:0000259" key="13">
    <source>
        <dbReference type="Pfam" id="PF01855"/>
    </source>
</evidence>
<dbReference type="FunFam" id="3.40.50.970:FF:000022">
    <property type="entry name" value="2-oxoglutarate ferredoxin oxidoreductase alpha subunit"/>
    <property type="match status" value="1"/>
</dbReference>
<evidence type="ECO:0000256" key="11">
    <source>
        <dbReference type="ARBA" id="ARBA00079587"/>
    </source>
</evidence>
<dbReference type="PANTHER" id="PTHR32154:SF16">
    <property type="entry name" value="PYRUVATE FLAVODOXIN_FERREDOXIN OXIDOREDUCTASE DOMAIN PROTEIN"/>
    <property type="match status" value="1"/>
</dbReference>
<evidence type="ECO:0000313" key="15">
    <source>
        <dbReference type="EMBL" id="SIM72386.1"/>
    </source>
</evidence>
<dbReference type="InterPro" id="IPR029061">
    <property type="entry name" value="THDP-binding"/>
</dbReference>
<dbReference type="AlphaFoldDB" id="A0A1N5VI61"/>
<evidence type="ECO:0000256" key="2">
    <source>
        <dbReference type="ARBA" id="ARBA00012691"/>
    </source>
</evidence>
<keyword evidence="4" id="KW-0670">Pyruvate</keyword>
<comment type="subunit">
    <text evidence="7">Heterotetramer of the KorA, KorB, KorC and KorD subunits.</text>
</comment>
<evidence type="ECO:0000256" key="4">
    <source>
        <dbReference type="ARBA" id="ARBA00023317"/>
    </source>
</evidence>
<dbReference type="Gene3D" id="3.40.920.10">
    <property type="entry name" value="Pyruvate-ferredoxin oxidoreductase, PFOR, domain III"/>
    <property type="match status" value="1"/>
</dbReference>
<dbReference type="InterPro" id="IPR019752">
    <property type="entry name" value="Pyrv/ketoisovalerate_OxRed_cat"/>
</dbReference>
<gene>
    <name evidence="16" type="ORF">CPM_1378</name>
    <name evidence="15" type="ORF">CSP5_1379</name>
</gene>
<dbReference type="SUPFAM" id="SSF52518">
    <property type="entry name" value="Thiamin diphosphate-binding fold (THDP-binding)"/>
    <property type="match status" value="1"/>
</dbReference>
<evidence type="ECO:0000256" key="7">
    <source>
        <dbReference type="ARBA" id="ARBA00064882"/>
    </source>
</evidence>
<dbReference type="FunFam" id="3.40.50.920:FF:000009">
    <property type="entry name" value="2-oxoglutarate ferredoxin oxidoreductase subunit alpha"/>
    <property type="match status" value="1"/>
</dbReference>
<evidence type="ECO:0000256" key="10">
    <source>
        <dbReference type="ARBA" id="ARBA00076968"/>
    </source>
</evidence>
<dbReference type="Pfam" id="PF01855">
    <property type="entry name" value="POR_N"/>
    <property type="match status" value="1"/>
</dbReference>